<name>A0A2P2QZH7_RHIMU</name>
<protein>
    <submittedName>
        <fullName evidence="1">Uncharacterized protein</fullName>
    </submittedName>
</protein>
<accession>A0A2P2QZH7</accession>
<proteinExistence type="predicted"/>
<sequence length="45" mass="4898">MLAVSSQLGIPVGSMFLMSRKATCLSCRKLGSRIDQLLNLMSLLN</sequence>
<dbReference type="EMBL" id="GGEC01091837">
    <property type="protein sequence ID" value="MBX72321.1"/>
    <property type="molecule type" value="Transcribed_RNA"/>
</dbReference>
<reference evidence="1" key="1">
    <citation type="submission" date="2018-02" db="EMBL/GenBank/DDBJ databases">
        <title>Rhizophora mucronata_Transcriptome.</title>
        <authorList>
            <person name="Meera S.P."/>
            <person name="Sreeshan A."/>
            <person name="Augustine A."/>
        </authorList>
    </citation>
    <scope>NUCLEOTIDE SEQUENCE</scope>
    <source>
        <tissue evidence="1">Leaf</tissue>
    </source>
</reference>
<evidence type="ECO:0000313" key="1">
    <source>
        <dbReference type="EMBL" id="MBX72321.1"/>
    </source>
</evidence>
<organism evidence="1">
    <name type="scientific">Rhizophora mucronata</name>
    <name type="common">Asiatic mangrove</name>
    <dbReference type="NCBI Taxonomy" id="61149"/>
    <lineage>
        <taxon>Eukaryota</taxon>
        <taxon>Viridiplantae</taxon>
        <taxon>Streptophyta</taxon>
        <taxon>Embryophyta</taxon>
        <taxon>Tracheophyta</taxon>
        <taxon>Spermatophyta</taxon>
        <taxon>Magnoliopsida</taxon>
        <taxon>eudicotyledons</taxon>
        <taxon>Gunneridae</taxon>
        <taxon>Pentapetalae</taxon>
        <taxon>rosids</taxon>
        <taxon>fabids</taxon>
        <taxon>Malpighiales</taxon>
        <taxon>Rhizophoraceae</taxon>
        <taxon>Rhizophora</taxon>
    </lineage>
</organism>
<dbReference type="AlphaFoldDB" id="A0A2P2QZH7"/>